<evidence type="ECO:0000313" key="1">
    <source>
        <dbReference type="EMBL" id="GFT98041.1"/>
    </source>
</evidence>
<dbReference type="EMBL" id="BMAW01026593">
    <property type="protein sequence ID" value="GFT98041.1"/>
    <property type="molecule type" value="Genomic_DNA"/>
</dbReference>
<keyword evidence="2" id="KW-1185">Reference proteome</keyword>
<name>A0A8X6U6Y3_NEPPI</name>
<protein>
    <submittedName>
        <fullName evidence="1">Uncharacterized protein</fullName>
    </submittedName>
</protein>
<gene>
    <name evidence="1" type="ORF">NPIL_21611</name>
</gene>
<dbReference type="Proteomes" id="UP000887013">
    <property type="component" value="Unassembled WGS sequence"/>
</dbReference>
<sequence>MQKDAQEAIRENGSNKNIAVDVDGTLQKQGYSPLNGVVTATEIDTGKAIDGKFYLSTVDAIIKVLIKKTISAILKVPVGQWMLKVLQENFNVH</sequence>
<proteinExistence type="predicted"/>
<evidence type="ECO:0000313" key="2">
    <source>
        <dbReference type="Proteomes" id="UP000887013"/>
    </source>
</evidence>
<reference evidence="1" key="1">
    <citation type="submission" date="2020-08" db="EMBL/GenBank/DDBJ databases">
        <title>Multicomponent nature underlies the extraordinary mechanical properties of spider dragline silk.</title>
        <authorList>
            <person name="Kono N."/>
            <person name="Nakamura H."/>
            <person name="Mori M."/>
            <person name="Yoshida Y."/>
            <person name="Ohtoshi R."/>
            <person name="Malay A.D."/>
            <person name="Moran D.A.P."/>
            <person name="Tomita M."/>
            <person name="Numata K."/>
            <person name="Arakawa K."/>
        </authorList>
    </citation>
    <scope>NUCLEOTIDE SEQUENCE</scope>
</reference>
<comment type="caution">
    <text evidence="1">The sequence shown here is derived from an EMBL/GenBank/DDBJ whole genome shotgun (WGS) entry which is preliminary data.</text>
</comment>
<organism evidence="1 2">
    <name type="scientific">Nephila pilipes</name>
    <name type="common">Giant wood spider</name>
    <name type="synonym">Nephila maculata</name>
    <dbReference type="NCBI Taxonomy" id="299642"/>
    <lineage>
        <taxon>Eukaryota</taxon>
        <taxon>Metazoa</taxon>
        <taxon>Ecdysozoa</taxon>
        <taxon>Arthropoda</taxon>
        <taxon>Chelicerata</taxon>
        <taxon>Arachnida</taxon>
        <taxon>Araneae</taxon>
        <taxon>Araneomorphae</taxon>
        <taxon>Entelegynae</taxon>
        <taxon>Araneoidea</taxon>
        <taxon>Nephilidae</taxon>
        <taxon>Nephila</taxon>
    </lineage>
</organism>
<accession>A0A8X6U6Y3</accession>
<dbReference type="AlphaFoldDB" id="A0A8X6U6Y3"/>